<dbReference type="OrthoDB" id="10037289at2759"/>
<reference evidence="2" key="1">
    <citation type="submission" date="2018-12" db="EMBL/GenBank/DDBJ databases">
        <authorList>
            <person name="Syme R.A."/>
            <person name="Farfan-Caceres L."/>
            <person name="Lichtenzveig J."/>
        </authorList>
    </citation>
    <scope>NUCLEOTIDE SEQUENCE</scope>
    <source>
        <strain evidence="2">Al4</strain>
    </source>
</reference>
<feature type="region of interest" description="Disordered" evidence="1">
    <location>
        <begin position="1"/>
        <end position="50"/>
    </location>
</feature>
<comment type="caution">
    <text evidence="2">The sequence shown here is derived from an EMBL/GenBank/DDBJ whole genome shotgun (WGS) entry which is preliminary data.</text>
</comment>
<sequence>MPPRKKQRTGEDSSAPTQEREEEREQEQQAESSTAQQNEGNDGSGKPKLRNVGVRAKFMYDSDHFQTKDIPEHEYIGMHRPRFDYEIENRLLGEESKEDDDFDDWYSSGFDAEKKAGVMLEPAKNHPEHKWCIMWEGFKMFMDYRRRSNYCCPDNFGMYIYNDFEGWGYQELIENFIVAFDASLKKKDDNALKHTWAIVSALSLWLNEIDQGPLIGNENGEKTQAVIGLVGYALLRGLAALDFADELKPDTSFPDIPIVITSLLEFSSDLPEYGIENKAVNWRPHAAAYFKKGNFPTEKGISNTEKILESASGGSEDELAKKTEKDPWGWGWDKMLKAYKQSHGSGGKIGGAKYDITKMSRKQRASHAFDKKDPLAGISDKDLKEGNLDLA</sequence>
<feature type="compositionally biased region" description="Basic and acidic residues" evidence="1">
    <location>
        <begin position="18"/>
        <end position="27"/>
    </location>
</feature>
<keyword evidence="3" id="KW-1185">Reference proteome</keyword>
<protein>
    <submittedName>
        <fullName evidence="2">Uncharacterized protein</fullName>
    </submittedName>
</protein>
<name>A0A8H7MKK2_9PLEO</name>
<evidence type="ECO:0000313" key="2">
    <source>
        <dbReference type="EMBL" id="KAF9698365.1"/>
    </source>
</evidence>
<evidence type="ECO:0000256" key="1">
    <source>
        <dbReference type="SAM" id="MobiDB-lite"/>
    </source>
</evidence>
<dbReference type="EMBL" id="RZGK01000006">
    <property type="protein sequence ID" value="KAF9698365.1"/>
    <property type="molecule type" value="Genomic_DNA"/>
</dbReference>
<dbReference type="Proteomes" id="UP000651452">
    <property type="component" value="Unassembled WGS sequence"/>
</dbReference>
<gene>
    <name evidence="2" type="ORF">EKO04_003417</name>
</gene>
<reference evidence="2" key="2">
    <citation type="submission" date="2020-09" db="EMBL/GenBank/DDBJ databases">
        <title>Reference genome assembly for Australian Ascochyta lentis isolate Al4.</title>
        <authorList>
            <person name="Lee R.C."/>
            <person name="Farfan-Caceres L.M."/>
            <person name="Debler J.W."/>
            <person name="Williams A.H."/>
            <person name="Henares B.M."/>
        </authorList>
    </citation>
    <scope>NUCLEOTIDE SEQUENCE</scope>
    <source>
        <strain evidence="2">Al4</strain>
    </source>
</reference>
<proteinExistence type="predicted"/>
<accession>A0A8H7MKK2</accession>
<evidence type="ECO:0000313" key="3">
    <source>
        <dbReference type="Proteomes" id="UP000651452"/>
    </source>
</evidence>
<dbReference type="AlphaFoldDB" id="A0A8H7MKK2"/>
<organism evidence="2 3">
    <name type="scientific">Ascochyta lentis</name>
    <dbReference type="NCBI Taxonomy" id="205686"/>
    <lineage>
        <taxon>Eukaryota</taxon>
        <taxon>Fungi</taxon>
        <taxon>Dikarya</taxon>
        <taxon>Ascomycota</taxon>
        <taxon>Pezizomycotina</taxon>
        <taxon>Dothideomycetes</taxon>
        <taxon>Pleosporomycetidae</taxon>
        <taxon>Pleosporales</taxon>
        <taxon>Pleosporineae</taxon>
        <taxon>Didymellaceae</taxon>
        <taxon>Ascochyta</taxon>
    </lineage>
</organism>